<accession>E4L9J4</accession>
<dbReference type="Gene3D" id="6.10.180.10">
    <property type="entry name" value="Antitoxin ParD"/>
    <property type="match status" value="1"/>
</dbReference>
<dbReference type="OrthoDB" id="3267617at2"/>
<dbReference type="Proteomes" id="UP000004594">
    <property type="component" value="Unassembled WGS sequence"/>
</dbReference>
<sequence length="74" mass="8680">MATISLRIPDEDLQVLKAYAKFHNKTLSEIIISTMIEKIEDEYDLKVIEEYEKEKKAGTLKTYPIEKLWSEFGL</sequence>
<evidence type="ECO:0000313" key="1">
    <source>
        <dbReference type="EMBL" id="EFR42504.1"/>
    </source>
</evidence>
<dbReference type="Pfam" id="PF19807">
    <property type="entry name" value="DUF6290"/>
    <property type="match status" value="1"/>
</dbReference>
<dbReference type="InterPro" id="IPR038296">
    <property type="entry name" value="ParD_sf"/>
</dbReference>
<protein>
    <submittedName>
        <fullName evidence="1">Toxin-antitoxin system, antitoxin component, ribbon-helix-helix domain protein</fullName>
    </submittedName>
</protein>
<reference evidence="1 2" key="1">
    <citation type="submission" date="2010-11" db="EMBL/GenBank/DDBJ databases">
        <authorList>
            <person name="Durkin A.S."/>
            <person name="Madupu R."/>
            <person name="Torralba M."/>
            <person name="Gillis M."/>
            <person name="Methe B."/>
            <person name="Sutton G."/>
            <person name="Nelson K.E."/>
        </authorList>
    </citation>
    <scope>NUCLEOTIDE SEQUENCE [LARGE SCALE GENOMIC DNA]</scope>
    <source>
        <strain evidence="1 2">UPII 345-E</strain>
    </source>
</reference>
<proteinExistence type="predicted"/>
<gene>
    <name evidence="1" type="ORF">HMPREF9220_0420</name>
</gene>
<dbReference type="InterPro" id="IPR046257">
    <property type="entry name" value="DUF6290"/>
</dbReference>
<dbReference type="eggNOG" id="ENOG5032YBA">
    <property type="taxonomic scope" value="Bacteria"/>
</dbReference>
<name>E4L9J4_9FIRM</name>
<evidence type="ECO:0000313" key="2">
    <source>
        <dbReference type="Proteomes" id="UP000004594"/>
    </source>
</evidence>
<organism evidence="1 2">
    <name type="scientific">Dialister micraerophilus UPII 345-E</name>
    <dbReference type="NCBI Taxonomy" id="910314"/>
    <lineage>
        <taxon>Bacteria</taxon>
        <taxon>Bacillati</taxon>
        <taxon>Bacillota</taxon>
        <taxon>Negativicutes</taxon>
        <taxon>Veillonellales</taxon>
        <taxon>Veillonellaceae</taxon>
        <taxon>Dialister</taxon>
    </lineage>
</organism>
<dbReference type="EMBL" id="AENT01000024">
    <property type="protein sequence ID" value="EFR42504.1"/>
    <property type="molecule type" value="Genomic_DNA"/>
</dbReference>
<dbReference type="AlphaFoldDB" id="E4L9J4"/>
<dbReference type="RefSeq" id="WP_007554776.1">
    <property type="nucleotide sequence ID" value="NZ_AENT01000024.1"/>
</dbReference>
<dbReference type="NCBIfam" id="NF046040">
    <property type="entry name" value="RelB_antitoxin"/>
    <property type="match status" value="1"/>
</dbReference>
<comment type="caution">
    <text evidence="1">The sequence shown here is derived from an EMBL/GenBank/DDBJ whole genome shotgun (WGS) entry which is preliminary data.</text>
</comment>